<dbReference type="Pfam" id="PF08559">
    <property type="entry name" value="Cut8"/>
    <property type="match status" value="1"/>
</dbReference>
<dbReference type="Proteomes" id="UP001212841">
    <property type="component" value="Unassembled WGS sequence"/>
</dbReference>
<organism evidence="5 6">
    <name type="scientific">Rhizophlyctis rosea</name>
    <dbReference type="NCBI Taxonomy" id="64517"/>
    <lineage>
        <taxon>Eukaryota</taxon>
        <taxon>Fungi</taxon>
        <taxon>Fungi incertae sedis</taxon>
        <taxon>Chytridiomycota</taxon>
        <taxon>Chytridiomycota incertae sedis</taxon>
        <taxon>Chytridiomycetes</taxon>
        <taxon>Rhizophlyctidales</taxon>
        <taxon>Rhizophlyctidaceae</taxon>
        <taxon>Rhizophlyctis</taxon>
    </lineage>
</organism>
<keyword evidence="5" id="KW-0647">Proteasome</keyword>
<evidence type="ECO:0000256" key="3">
    <source>
        <dbReference type="RuleBase" id="RU368013"/>
    </source>
</evidence>
<comment type="subunit">
    <text evidence="3">Binds the proteasome.</text>
</comment>
<evidence type="ECO:0000256" key="4">
    <source>
        <dbReference type="SAM" id="MobiDB-lite"/>
    </source>
</evidence>
<dbReference type="GO" id="GO:0031965">
    <property type="term" value="C:nuclear membrane"/>
    <property type="evidence" value="ECO:0007669"/>
    <property type="project" value="TreeGrafter"/>
</dbReference>
<name>A0AAD5X4E7_9FUNG</name>
<dbReference type="AlphaFoldDB" id="A0AAD5X4E7"/>
<dbReference type="PANTHER" id="PTHR28032">
    <property type="entry name" value="FI02826P"/>
    <property type="match status" value="1"/>
</dbReference>
<dbReference type="PANTHER" id="PTHR28032:SF1">
    <property type="entry name" value="FI02826P"/>
    <property type="match status" value="1"/>
</dbReference>
<dbReference type="GO" id="GO:0000502">
    <property type="term" value="C:proteasome complex"/>
    <property type="evidence" value="ECO:0007669"/>
    <property type="project" value="UniProtKB-KW"/>
</dbReference>
<evidence type="ECO:0000313" key="6">
    <source>
        <dbReference type="Proteomes" id="UP001212841"/>
    </source>
</evidence>
<keyword evidence="3" id="KW-0653">Protein transport</keyword>
<sequence>MNNNTTPVSSPLARRKRKTIHEEPDSPTTYKRIRANPLESPTPSPQILQIQQQDRLVRATRILSSLEKDQLVHIITSLVANNPSLEQEVASHLPTPTIQSVRNLLESSEKKLNETYPYSKWGPDRTSDYAFNRVRPHLTELCSTLLHYVDHFTNPSSYPVTQMHEYAQNSFTYLHLATTIVHRLPTWQTQTHTDQTKLSLYAHVGAAYKLVIAEVGRKVREEGKIYGATLLTEWGKWLHEHNAALNGEFGFGEAWENFRTQLGWLIGLYPAPTSVQLQQPQSPGHMHYPVSAALGLGGWGGSSTFLTS</sequence>
<dbReference type="GO" id="GO:0070628">
    <property type="term" value="F:proteasome binding"/>
    <property type="evidence" value="ECO:0007669"/>
    <property type="project" value="TreeGrafter"/>
</dbReference>
<proteinExistence type="inferred from homology"/>
<dbReference type="Gene3D" id="1.20.58.1590">
    <property type="entry name" value="Tethering factor for nuclear proteasome Cut8/Sts1"/>
    <property type="match status" value="1"/>
</dbReference>
<reference evidence="5" key="1">
    <citation type="submission" date="2020-05" db="EMBL/GenBank/DDBJ databases">
        <title>Phylogenomic resolution of chytrid fungi.</title>
        <authorList>
            <person name="Stajich J.E."/>
            <person name="Amses K."/>
            <person name="Simmons R."/>
            <person name="Seto K."/>
            <person name="Myers J."/>
            <person name="Bonds A."/>
            <person name="Quandt C.A."/>
            <person name="Barry K."/>
            <person name="Liu P."/>
            <person name="Grigoriev I."/>
            <person name="Longcore J.E."/>
            <person name="James T.Y."/>
        </authorList>
    </citation>
    <scope>NUCLEOTIDE SEQUENCE</scope>
    <source>
        <strain evidence="5">JEL0318</strain>
    </source>
</reference>
<keyword evidence="6" id="KW-1185">Reference proteome</keyword>
<dbReference type="GO" id="GO:0015031">
    <property type="term" value="P:protein transport"/>
    <property type="evidence" value="ECO:0007669"/>
    <property type="project" value="UniProtKB-UniRule"/>
</dbReference>
<dbReference type="InterPro" id="IPR013868">
    <property type="entry name" value="Cut8/Sts1_fam"/>
</dbReference>
<keyword evidence="3" id="KW-0963">Cytoplasm</keyword>
<dbReference type="EMBL" id="JADGJD010000048">
    <property type="protein sequence ID" value="KAJ3056055.1"/>
    <property type="molecule type" value="Genomic_DNA"/>
</dbReference>
<protein>
    <recommendedName>
        <fullName evidence="3">Tethering factor for nuclear proteasome STS1</fullName>
    </recommendedName>
</protein>
<dbReference type="GO" id="GO:0071630">
    <property type="term" value="P:nuclear protein quality control by the ubiquitin-proteasome system"/>
    <property type="evidence" value="ECO:0007669"/>
    <property type="project" value="UniProtKB-UniRule"/>
</dbReference>
<gene>
    <name evidence="5" type="primary">STS1</name>
    <name evidence="5" type="ORF">HK097_008292</name>
</gene>
<evidence type="ECO:0000256" key="1">
    <source>
        <dbReference type="ARBA" id="ARBA00006199"/>
    </source>
</evidence>
<comment type="similarity">
    <text evidence="1 3">Belongs to the cut8/STS1 family.</text>
</comment>
<evidence type="ECO:0000313" key="5">
    <source>
        <dbReference type="EMBL" id="KAJ3056055.1"/>
    </source>
</evidence>
<dbReference type="InterPro" id="IPR038422">
    <property type="entry name" value="Cut8/Sts1_sf"/>
</dbReference>
<comment type="function">
    <text evidence="3">Involved in ubiquitin-mediated protein degradation. Regulatory factor in the ubiquitin/proteasome pathway that controls the turnover of proteasome substrates. Targets proteasomes to the nucleus and facilitates the degradation of nuclear proteins.</text>
</comment>
<keyword evidence="3" id="KW-0813">Transport</keyword>
<dbReference type="GO" id="GO:0005737">
    <property type="term" value="C:cytoplasm"/>
    <property type="evidence" value="ECO:0007669"/>
    <property type="project" value="UniProtKB-SubCell"/>
</dbReference>
<accession>A0AAD5X4E7</accession>
<keyword evidence="2 3" id="KW-0539">Nucleus</keyword>
<comment type="caution">
    <text evidence="5">The sequence shown here is derived from an EMBL/GenBank/DDBJ whole genome shotgun (WGS) entry which is preliminary data.</text>
</comment>
<feature type="region of interest" description="Disordered" evidence="4">
    <location>
        <begin position="1"/>
        <end position="44"/>
    </location>
</feature>
<dbReference type="GO" id="GO:0031144">
    <property type="term" value="P:proteasome localization"/>
    <property type="evidence" value="ECO:0007669"/>
    <property type="project" value="UniProtKB-UniRule"/>
</dbReference>
<evidence type="ECO:0000256" key="2">
    <source>
        <dbReference type="ARBA" id="ARBA00023242"/>
    </source>
</evidence>
<comment type="subcellular location">
    <subcellularLocation>
        <location evidence="3">Cytoplasm</location>
    </subcellularLocation>
    <subcellularLocation>
        <location evidence="3">Nucleus</location>
    </subcellularLocation>
</comment>